<keyword evidence="9" id="KW-1185">Reference proteome</keyword>
<dbReference type="InterPro" id="IPR007235">
    <property type="entry name" value="Glyco_trans_28_C"/>
</dbReference>
<dbReference type="InterPro" id="IPR009695">
    <property type="entry name" value="Diacylglyc_glucosyltr_N"/>
</dbReference>
<evidence type="ECO:0000256" key="2">
    <source>
        <dbReference type="ARBA" id="ARBA00006962"/>
    </source>
</evidence>
<dbReference type="OrthoDB" id="9815663at2"/>
<organism evidence="8 9">
    <name type="scientific">Neobacillus massiliamazoniensis</name>
    <dbReference type="NCBI Taxonomy" id="1499688"/>
    <lineage>
        <taxon>Bacteria</taxon>
        <taxon>Bacillati</taxon>
        <taxon>Bacillota</taxon>
        <taxon>Bacilli</taxon>
        <taxon>Bacillales</taxon>
        <taxon>Bacillaceae</taxon>
        <taxon>Neobacillus</taxon>
    </lineage>
</organism>
<evidence type="ECO:0000256" key="4">
    <source>
        <dbReference type="ARBA" id="ARBA00022679"/>
    </source>
</evidence>
<dbReference type="PANTHER" id="PTHR43025:SF3">
    <property type="entry name" value="MONOGALACTOSYLDIACYLGLYCEROL SYNTHASE 1, CHLOROPLASTIC"/>
    <property type="match status" value="1"/>
</dbReference>
<evidence type="ECO:0000259" key="6">
    <source>
        <dbReference type="Pfam" id="PF04101"/>
    </source>
</evidence>
<dbReference type="SUPFAM" id="SSF53756">
    <property type="entry name" value="UDP-Glycosyltransferase/glycogen phosphorylase"/>
    <property type="match status" value="1"/>
</dbReference>
<dbReference type="InterPro" id="IPR050519">
    <property type="entry name" value="Glycosyltransf_28_UgtP"/>
</dbReference>
<feature type="region of interest" description="Disordered" evidence="5">
    <location>
        <begin position="391"/>
        <end position="412"/>
    </location>
</feature>
<evidence type="ECO:0000256" key="1">
    <source>
        <dbReference type="ARBA" id="ARBA00004370"/>
    </source>
</evidence>
<protein>
    <submittedName>
        <fullName evidence="8">Diacylglycerol glucosyltransferase</fullName>
    </submittedName>
</protein>
<evidence type="ECO:0000313" key="8">
    <source>
        <dbReference type="EMBL" id="CRK85213.1"/>
    </source>
</evidence>
<dbReference type="Gene3D" id="3.40.50.2000">
    <property type="entry name" value="Glycogen Phosphorylase B"/>
    <property type="match status" value="1"/>
</dbReference>
<reference evidence="9" key="1">
    <citation type="submission" date="2015-05" db="EMBL/GenBank/DDBJ databases">
        <authorList>
            <person name="Urmite Genomes"/>
        </authorList>
    </citation>
    <scope>NUCLEOTIDE SEQUENCE [LARGE SCALE GENOMIC DNA]</scope>
    <source>
        <strain evidence="9">LF1</strain>
    </source>
</reference>
<dbReference type="GO" id="GO:0016758">
    <property type="term" value="F:hexosyltransferase activity"/>
    <property type="evidence" value="ECO:0007669"/>
    <property type="project" value="InterPro"/>
</dbReference>
<proteinExistence type="inferred from homology"/>
<dbReference type="Pfam" id="PF06925">
    <property type="entry name" value="MGDG_synth"/>
    <property type="match status" value="1"/>
</dbReference>
<keyword evidence="3" id="KW-0328">Glycosyltransferase</keyword>
<evidence type="ECO:0000256" key="5">
    <source>
        <dbReference type="SAM" id="MobiDB-lite"/>
    </source>
</evidence>
<dbReference type="GO" id="GO:0009247">
    <property type="term" value="P:glycolipid biosynthetic process"/>
    <property type="evidence" value="ECO:0007669"/>
    <property type="project" value="InterPro"/>
</dbReference>
<feature type="domain" description="Glycosyl transferase family 28 C-terminal" evidence="6">
    <location>
        <begin position="223"/>
        <end position="345"/>
    </location>
</feature>
<keyword evidence="4 8" id="KW-0808">Transferase</keyword>
<accession>A0A0U1P534</accession>
<evidence type="ECO:0000259" key="7">
    <source>
        <dbReference type="Pfam" id="PF06925"/>
    </source>
</evidence>
<dbReference type="GO" id="GO:0016020">
    <property type="term" value="C:membrane"/>
    <property type="evidence" value="ECO:0007669"/>
    <property type="project" value="UniProtKB-SubCell"/>
</dbReference>
<dbReference type="Pfam" id="PF04101">
    <property type="entry name" value="Glyco_tran_28_C"/>
    <property type="match status" value="1"/>
</dbReference>
<dbReference type="PANTHER" id="PTHR43025">
    <property type="entry name" value="MONOGALACTOSYLDIACYLGLYCEROL SYNTHASE"/>
    <property type="match status" value="1"/>
</dbReference>
<dbReference type="EMBL" id="CVRB01000007">
    <property type="protein sequence ID" value="CRK85213.1"/>
    <property type="molecule type" value="Genomic_DNA"/>
</dbReference>
<name>A0A0U1P534_9BACI</name>
<dbReference type="AlphaFoldDB" id="A0A0U1P534"/>
<sequence>MNKKILIISSDYTGHGHKSIAESLQEKIAENEQIQIHVVDGFSLGGSALLNIGKSYGPITRYSAQLWNAIWHVSAMNSYAIDKGVENLIKDDFMVLLDEVKPDVILSIHPNFNGSVINILRKERIQIPFGTLIADLVNIYPLWCDPRADFILCPTKEAKLKCLEYGVPKEKIHVVGFPVRERFLGHQNKTFEIKSELNFLIMSGGEGVGDMNTIAENLLNHFDCTVTIIAGRNETLKAELENSLKPRFDKRVDVLGFTKNIQDLMLAADIGIMRGSPNTMFEAVATNLPMIITGALPGQEKDNPLFAEKHLLGVNCQDNENLKSIIDQLLANDGENLKMIMESQRKFINPLAAQDILDYVTSAEKAKGKSRKRRRIHLVLATRKSFKKFKRRKPLKKFKRRKPLKKLKRRVG</sequence>
<dbReference type="STRING" id="1499688.BN000_05285"/>
<gene>
    <name evidence="8" type="ORF">BN000_05285</name>
</gene>
<dbReference type="Proteomes" id="UP000199087">
    <property type="component" value="Unassembled WGS sequence"/>
</dbReference>
<feature type="domain" description="Diacylglycerol glucosyltransferase N-terminal" evidence="7">
    <location>
        <begin position="17"/>
        <end position="179"/>
    </location>
</feature>
<comment type="similarity">
    <text evidence="2">Belongs to the glycosyltransferase 28 family.</text>
</comment>
<evidence type="ECO:0000256" key="3">
    <source>
        <dbReference type="ARBA" id="ARBA00022676"/>
    </source>
</evidence>
<evidence type="ECO:0000313" key="9">
    <source>
        <dbReference type="Proteomes" id="UP000199087"/>
    </source>
</evidence>
<comment type="subcellular location">
    <subcellularLocation>
        <location evidence="1">Membrane</location>
    </subcellularLocation>
</comment>